<dbReference type="NCBIfam" id="TIGR00539">
    <property type="entry name" value="hemN_rel"/>
    <property type="match status" value="1"/>
</dbReference>
<dbReference type="SFLD" id="SFLDG01065">
    <property type="entry name" value="anaerobic_coproporphyrinogen-I"/>
    <property type="match status" value="1"/>
</dbReference>
<dbReference type="SMART" id="SM00729">
    <property type="entry name" value="Elp3"/>
    <property type="match status" value="1"/>
</dbReference>
<dbReference type="Proteomes" id="UP000796880">
    <property type="component" value="Unassembled WGS sequence"/>
</dbReference>
<name>A0A8K0GTE6_9ROSA</name>
<sequence>MLKSTFAPIFSAFPVNPRTAKPPSKAIFEVFASTAATVRQNVAPNNPTSVIAPYQFPPTSAYIHLPFCRRRCHYCDFTIVALGSSSNQTDDDPRIMNYIQLLCREIDATKVGTATNPPLETVFFGGGTPSLVPPRFVSSILETLRLKFGLSLDAEISMEIDPGTFDAKKMKEMLDLGVNRVSLGVQAFQEELLKACGRAHGLKEVYEAIEIVKSCGVENWSMDLISSLPHQTTEMWEESLRLTIEEQPTHVSVYDLQVEQGTKFGLLYTPGEFPLPSETQSADFYRMASRTLSDAGYTHYEISSYCKSGFECKHNFTYWKNKPFYGFGLGSASYVGGLRFTRPKMMKEYMGYVENLENGLVGFHENNHVDAKDIAMDVVMLSLRTARGLDLKHFAEAYGDSLVLSLCKAYNPYVESGHVVCLDEQRRAITADEFNTLVVKQDKIPANLTYLRLSDPDGFLLSNEMISLAFRIIAP</sequence>
<dbReference type="SUPFAM" id="SSF102114">
    <property type="entry name" value="Radical SAM enzymes"/>
    <property type="match status" value="1"/>
</dbReference>
<evidence type="ECO:0000256" key="7">
    <source>
        <dbReference type="ARBA" id="ARBA00023014"/>
    </source>
</evidence>
<protein>
    <recommendedName>
        <fullName evidence="2">Radical S-adenosyl methionine domain-containing protein 1, mitochondrial</fullName>
    </recommendedName>
    <alternativeName>
        <fullName evidence="9">Putative heme chaperone</fullName>
    </alternativeName>
</protein>
<accession>A0A8K0GTE6</accession>
<dbReference type="SFLD" id="SFLDS00029">
    <property type="entry name" value="Radical_SAM"/>
    <property type="match status" value="1"/>
</dbReference>
<dbReference type="GO" id="GO:0004109">
    <property type="term" value="F:coproporphyrinogen oxidase activity"/>
    <property type="evidence" value="ECO:0007669"/>
    <property type="project" value="InterPro"/>
</dbReference>
<keyword evidence="13" id="KW-1185">Reference proteome</keyword>
<keyword evidence="4" id="KW-0949">S-adenosyl-L-methionine</keyword>
<evidence type="ECO:0000256" key="10">
    <source>
        <dbReference type="ARBA" id="ARBA00045130"/>
    </source>
</evidence>
<evidence type="ECO:0000256" key="2">
    <source>
        <dbReference type="ARBA" id="ARBA00014678"/>
    </source>
</evidence>
<dbReference type="AlphaFoldDB" id="A0A8K0GTE6"/>
<feature type="domain" description="Radical SAM core" evidence="11">
    <location>
        <begin position="53"/>
        <end position="295"/>
    </location>
</feature>
<dbReference type="InterPro" id="IPR004559">
    <property type="entry name" value="HemW-like"/>
</dbReference>
<comment type="similarity">
    <text evidence="1">Belongs to the anaerobic coproporphyrinogen-III oxidase family. HemW subfamily.</text>
</comment>
<proteinExistence type="inferred from homology"/>
<dbReference type="GO" id="GO:0051539">
    <property type="term" value="F:4 iron, 4 sulfur cluster binding"/>
    <property type="evidence" value="ECO:0007669"/>
    <property type="project" value="InterPro"/>
</dbReference>
<evidence type="ECO:0000256" key="9">
    <source>
        <dbReference type="ARBA" id="ARBA00033094"/>
    </source>
</evidence>
<dbReference type="InterPro" id="IPR006638">
    <property type="entry name" value="Elp3/MiaA/NifB-like_rSAM"/>
</dbReference>
<dbReference type="Pfam" id="PF04055">
    <property type="entry name" value="Radical_SAM"/>
    <property type="match status" value="1"/>
</dbReference>
<dbReference type="Gene3D" id="3.20.20.70">
    <property type="entry name" value="Aldolase class I"/>
    <property type="match status" value="1"/>
</dbReference>
<keyword evidence="7" id="KW-0411">Iron-sulfur</keyword>
<evidence type="ECO:0000313" key="12">
    <source>
        <dbReference type="EMBL" id="KAF3436811.1"/>
    </source>
</evidence>
<dbReference type="PANTHER" id="PTHR13932">
    <property type="entry name" value="COPROPORPHYRINIGEN III OXIDASE"/>
    <property type="match status" value="1"/>
</dbReference>
<dbReference type="GO" id="GO:0046872">
    <property type="term" value="F:metal ion binding"/>
    <property type="evidence" value="ECO:0007669"/>
    <property type="project" value="UniProtKB-KW"/>
</dbReference>
<evidence type="ECO:0000256" key="3">
    <source>
        <dbReference type="ARBA" id="ARBA00022617"/>
    </source>
</evidence>
<comment type="function">
    <text evidence="10">May be a heme chaperone, appears to bind heme. Homologous bacterial proteins do not have oxygen-independent coproporphyrinogen-III oxidase activity. Binds 1 [4Fe-4S] cluster. The cluster is coordinated with 3 cysteines and an exchangeable S-adenosyl-L-methionine.</text>
</comment>
<keyword evidence="5" id="KW-0479">Metal-binding</keyword>
<dbReference type="PANTHER" id="PTHR13932:SF5">
    <property type="entry name" value="RADICAL S-ADENOSYL METHIONINE DOMAIN-CONTAINING PROTEIN 1, MITOCHONDRIAL"/>
    <property type="match status" value="1"/>
</dbReference>
<dbReference type="PROSITE" id="PS51918">
    <property type="entry name" value="RADICAL_SAM"/>
    <property type="match status" value="1"/>
</dbReference>
<evidence type="ECO:0000256" key="5">
    <source>
        <dbReference type="ARBA" id="ARBA00022723"/>
    </source>
</evidence>
<evidence type="ECO:0000256" key="4">
    <source>
        <dbReference type="ARBA" id="ARBA00022691"/>
    </source>
</evidence>
<keyword evidence="8" id="KW-0143">Chaperone</keyword>
<dbReference type="EMBL" id="VOIH02000009">
    <property type="protein sequence ID" value="KAF3436811.1"/>
    <property type="molecule type" value="Genomic_DNA"/>
</dbReference>
<evidence type="ECO:0000256" key="6">
    <source>
        <dbReference type="ARBA" id="ARBA00023004"/>
    </source>
</evidence>
<evidence type="ECO:0000256" key="1">
    <source>
        <dbReference type="ARBA" id="ARBA00006100"/>
    </source>
</evidence>
<keyword evidence="3" id="KW-0349">Heme</keyword>
<organism evidence="12 13">
    <name type="scientific">Rhamnella rubrinervis</name>
    <dbReference type="NCBI Taxonomy" id="2594499"/>
    <lineage>
        <taxon>Eukaryota</taxon>
        <taxon>Viridiplantae</taxon>
        <taxon>Streptophyta</taxon>
        <taxon>Embryophyta</taxon>
        <taxon>Tracheophyta</taxon>
        <taxon>Spermatophyta</taxon>
        <taxon>Magnoliopsida</taxon>
        <taxon>eudicotyledons</taxon>
        <taxon>Gunneridae</taxon>
        <taxon>Pentapetalae</taxon>
        <taxon>rosids</taxon>
        <taxon>fabids</taxon>
        <taxon>Rosales</taxon>
        <taxon>Rhamnaceae</taxon>
        <taxon>rhamnoid group</taxon>
        <taxon>Rhamneae</taxon>
        <taxon>Rhamnella</taxon>
    </lineage>
</organism>
<comment type="caution">
    <text evidence="12">The sequence shown here is derived from an EMBL/GenBank/DDBJ whole genome shotgun (WGS) entry which is preliminary data.</text>
</comment>
<evidence type="ECO:0000259" key="11">
    <source>
        <dbReference type="PROSITE" id="PS51918"/>
    </source>
</evidence>
<dbReference type="CDD" id="cd01335">
    <property type="entry name" value="Radical_SAM"/>
    <property type="match status" value="1"/>
</dbReference>
<dbReference type="InterPro" id="IPR034505">
    <property type="entry name" value="Coproporphyrinogen-III_oxidase"/>
</dbReference>
<dbReference type="SFLD" id="SFLDF00562">
    <property type="entry name" value="HemN-like__clustered_with_heat"/>
    <property type="match status" value="1"/>
</dbReference>
<dbReference type="OrthoDB" id="431409at2759"/>
<dbReference type="InterPro" id="IPR058240">
    <property type="entry name" value="rSAM_sf"/>
</dbReference>
<dbReference type="InterPro" id="IPR007197">
    <property type="entry name" value="rSAM"/>
</dbReference>
<reference evidence="12" key="1">
    <citation type="submission" date="2020-03" db="EMBL/GenBank/DDBJ databases">
        <title>A high-quality chromosome-level genome assembly of a woody plant with both climbing and erect habits, Rhamnella rubrinervis.</title>
        <authorList>
            <person name="Lu Z."/>
            <person name="Yang Y."/>
            <person name="Zhu X."/>
            <person name="Sun Y."/>
        </authorList>
    </citation>
    <scope>NUCLEOTIDE SEQUENCE</scope>
    <source>
        <strain evidence="12">BYM</strain>
        <tissue evidence="12">Leaf</tissue>
    </source>
</reference>
<evidence type="ECO:0000313" key="13">
    <source>
        <dbReference type="Proteomes" id="UP000796880"/>
    </source>
</evidence>
<evidence type="ECO:0000256" key="8">
    <source>
        <dbReference type="ARBA" id="ARBA00023186"/>
    </source>
</evidence>
<dbReference type="GO" id="GO:0005737">
    <property type="term" value="C:cytoplasm"/>
    <property type="evidence" value="ECO:0007669"/>
    <property type="project" value="InterPro"/>
</dbReference>
<keyword evidence="6" id="KW-0408">Iron</keyword>
<gene>
    <name evidence="12" type="ORF">FNV43_RR19564</name>
</gene>
<dbReference type="GO" id="GO:0006779">
    <property type="term" value="P:porphyrin-containing compound biosynthetic process"/>
    <property type="evidence" value="ECO:0007669"/>
    <property type="project" value="InterPro"/>
</dbReference>
<dbReference type="InterPro" id="IPR013785">
    <property type="entry name" value="Aldolase_TIM"/>
</dbReference>